<evidence type="ECO:0000256" key="2">
    <source>
        <dbReference type="ARBA" id="ARBA00022679"/>
    </source>
</evidence>
<dbReference type="InterPro" id="IPR051259">
    <property type="entry name" value="rRNA_Methyltransferase"/>
</dbReference>
<dbReference type="InterPro" id="IPR029028">
    <property type="entry name" value="Alpha/beta_knot_MTases"/>
</dbReference>
<dbReference type="GO" id="GO:0003723">
    <property type="term" value="F:RNA binding"/>
    <property type="evidence" value="ECO:0007669"/>
    <property type="project" value="InterPro"/>
</dbReference>
<dbReference type="EMBL" id="CASHTH010001184">
    <property type="protein sequence ID" value="CAI8012414.1"/>
    <property type="molecule type" value="Genomic_DNA"/>
</dbReference>
<protein>
    <submittedName>
        <fullName evidence="5">23S rRNA (Adenosine(1067)-2'-O)-methyltransferase</fullName>
    </submittedName>
</protein>
<dbReference type="CDD" id="cd00829">
    <property type="entry name" value="SCP-x_thiolase"/>
    <property type="match status" value="1"/>
</dbReference>
<dbReference type="SUPFAM" id="SSF53901">
    <property type="entry name" value="Thiolase-like"/>
    <property type="match status" value="2"/>
</dbReference>
<evidence type="ECO:0000259" key="3">
    <source>
        <dbReference type="Pfam" id="PF00588"/>
    </source>
</evidence>
<keyword evidence="1" id="KW-0489">Methyltransferase</keyword>
<dbReference type="GO" id="GO:0016746">
    <property type="term" value="F:acyltransferase activity"/>
    <property type="evidence" value="ECO:0007669"/>
    <property type="project" value="InterPro"/>
</dbReference>
<keyword evidence="6" id="KW-1185">Reference proteome</keyword>
<dbReference type="GO" id="GO:0008173">
    <property type="term" value="F:RNA methyltransferase activity"/>
    <property type="evidence" value="ECO:0007669"/>
    <property type="project" value="InterPro"/>
</dbReference>
<dbReference type="SUPFAM" id="SSF55315">
    <property type="entry name" value="L30e-like"/>
    <property type="match status" value="1"/>
</dbReference>
<proteinExistence type="predicted"/>
<dbReference type="GO" id="GO:0006396">
    <property type="term" value="P:RNA processing"/>
    <property type="evidence" value="ECO:0007669"/>
    <property type="project" value="InterPro"/>
</dbReference>
<dbReference type="InterPro" id="IPR029064">
    <property type="entry name" value="Ribosomal_eL30-like_sf"/>
</dbReference>
<dbReference type="Gene3D" id="3.40.1280.10">
    <property type="match status" value="1"/>
</dbReference>
<dbReference type="Gene3D" id="3.30.1330.30">
    <property type="match status" value="1"/>
</dbReference>
<evidence type="ECO:0000256" key="1">
    <source>
        <dbReference type="ARBA" id="ARBA00022603"/>
    </source>
</evidence>
<comment type="caution">
    <text evidence="5">The sequence shown here is derived from an EMBL/GenBank/DDBJ whole genome shotgun (WGS) entry which is preliminary data.</text>
</comment>
<dbReference type="GO" id="GO:0032259">
    <property type="term" value="P:methylation"/>
    <property type="evidence" value="ECO:0007669"/>
    <property type="project" value="UniProtKB-KW"/>
</dbReference>
<dbReference type="Proteomes" id="UP001174909">
    <property type="component" value="Unassembled WGS sequence"/>
</dbReference>
<organism evidence="5 6">
    <name type="scientific">Geodia barretti</name>
    <name type="common">Barrett's horny sponge</name>
    <dbReference type="NCBI Taxonomy" id="519541"/>
    <lineage>
        <taxon>Eukaryota</taxon>
        <taxon>Metazoa</taxon>
        <taxon>Porifera</taxon>
        <taxon>Demospongiae</taxon>
        <taxon>Heteroscleromorpha</taxon>
        <taxon>Tetractinellida</taxon>
        <taxon>Astrophorina</taxon>
        <taxon>Geodiidae</taxon>
        <taxon>Geodia</taxon>
    </lineage>
</organism>
<dbReference type="AlphaFoldDB" id="A0AA35W9L0"/>
<gene>
    <name evidence="5" type="ORF">GBAR_LOCUS7961</name>
</gene>
<evidence type="ECO:0000313" key="5">
    <source>
        <dbReference type="EMBL" id="CAI8012414.1"/>
    </source>
</evidence>
<dbReference type="Gene3D" id="3.40.47.10">
    <property type="match status" value="1"/>
</dbReference>
<dbReference type="PANTHER" id="PTHR43191:SF2">
    <property type="entry name" value="RRNA METHYLTRANSFERASE 3, MITOCHONDRIAL"/>
    <property type="match status" value="1"/>
</dbReference>
<evidence type="ECO:0000259" key="4">
    <source>
        <dbReference type="Pfam" id="PF22691"/>
    </source>
</evidence>
<feature type="domain" description="tRNA/rRNA methyltransferase SpoU type" evidence="3">
    <location>
        <begin position="631"/>
        <end position="771"/>
    </location>
</feature>
<feature type="domain" description="Thiolase C-terminal" evidence="4">
    <location>
        <begin position="315"/>
        <end position="420"/>
    </location>
</feature>
<evidence type="ECO:0000313" key="6">
    <source>
        <dbReference type="Proteomes" id="UP001174909"/>
    </source>
</evidence>
<accession>A0AA35W9L0</accession>
<dbReference type="InterPro" id="IPR055140">
    <property type="entry name" value="Thiolase_C_2"/>
</dbReference>
<reference evidence="5" key="1">
    <citation type="submission" date="2023-03" db="EMBL/GenBank/DDBJ databases">
        <authorList>
            <person name="Steffen K."/>
            <person name="Cardenas P."/>
        </authorList>
    </citation>
    <scope>NUCLEOTIDE SEQUENCE</scope>
</reference>
<dbReference type="PANTHER" id="PTHR43191">
    <property type="entry name" value="RRNA METHYLTRANSFERASE 3"/>
    <property type="match status" value="1"/>
</dbReference>
<dbReference type="InterPro" id="IPR029026">
    <property type="entry name" value="tRNA_m1G_MTases_N"/>
</dbReference>
<dbReference type="InterPro" id="IPR016039">
    <property type="entry name" value="Thiolase-like"/>
</dbReference>
<dbReference type="SUPFAM" id="SSF75217">
    <property type="entry name" value="alpha/beta knot"/>
    <property type="match status" value="1"/>
</dbReference>
<dbReference type="Pfam" id="PF22691">
    <property type="entry name" value="Thiolase_C_1"/>
    <property type="match status" value="1"/>
</dbReference>
<name>A0AA35W9L0_GEOBA</name>
<dbReference type="Pfam" id="PF00588">
    <property type="entry name" value="SpoU_methylase"/>
    <property type="match status" value="1"/>
</dbReference>
<keyword evidence="2" id="KW-0808">Transferase</keyword>
<dbReference type="InterPro" id="IPR001537">
    <property type="entry name" value="SpoU_MeTrfase"/>
</dbReference>
<sequence length="776" mass="84751">MTSSNDFQWRRDRDGLGVWEHRGQVAIAGYGHSPVDRRWDGVSLDESLGAYAILACEKAMEQAGVTKDQVDGIVCCDSHIAGGSGGSASQWAPRPYFDPPYDSEFGLTLINGQWLAKTMGMENVKFAPTGVPTIGEMMGMASQAVGDGVCNTCLVIYPTGNLEGRYRRGGENADDYARGARQWTVPWGNHGGNDFINIFPHNQYCLKYGGEHDDLAPFVINQHKNGMLTPWGFNYNHDIEPISVEDYKSSRYILNPLRIWDCDRPVNAAAAYLFTTAERARDMKSQPVYVLNHSQHNFRFRTTQPDLDEVEMWTDRQAARMYEGAGLGPADVDIFNPYDGYSIMTQFFLEGFQWHGVKRGDAFAFYAGDISVKGPHPFSSSGGNLGNGRTRTAMYTDSIEQLRGTAGDRQVTVRAETALCAFTTPSSGGWLMLGKHPNGTLEVGDPPGCITLEMVRAAKARGCIIGSCSDRTVSNQQRIWQVAEIEMEFTVLKHQLDSVKEQFKAEDYYHIGDTDLDRHQDAVNQLLIDRFRSARSDGGLAVLEGFHPLKHALRFGAKVGEVVTRDRKQLQSLTESLSPDLAGILGKDIVEVPDKVFRQLSPVPPATGVIALAQRPLFDPHSFDRNNSAPLVLLENPRSHGNVGAVVRVAAAVGAAGVVTTGQHDPWHPSALVGSAGLHFALPVGLDRCLSTGGLIKRPDWLAGRHLLAVDPDGELLVRDSIPEGAVLAFGTEREGLSRELRAAADGCVSIPMQPGVSSLNLATAVAVVLYAWRLG</sequence>